<evidence type="ECO:0000256" key="4">
    <source>
        <dbReference type="ARBA" id="ARBA00022630"/>
    </source>
</evidence>
<evidence type="ECO:0000259" key="11">
    <source>
        <dbReference type="Pfam" id="PF21680"/>
    </source>
</evidence>
<feature type="non-terminal residue" evidence="12">
    <location>
        <position position="537"/>
    </location>
</feature>
<dbReference type="HAMAP" id="MF_00129">
    <property type="entry name" value="MnmG_GidA"/>
    <property type="match status" value="1"/>
</dbReference>
<evidence type="ECO:0000256" key="2">
    <source>
        <dbReference type="ARBA" id="ARBA00007653"/>
    </source>
</evidence>
<reference evidence="12" key="1">
    <citation type="journal article" date="2020" name="mSystems">
        <title>Genome- and Community-Level Interaction Insights into Carbon Utilization and Element Cycling Functions of Hydrothermarchaeota in Hydrothermal Sediment.</title>
        <authorList>
            <person name="Zhou Z."/>
            <person name="Liu Y."/>
            <person name="Xu W."/>
            <person name="Pan J."/>
            <person name="Luo Z.H."/>
            <person name="Li M."/>
        </authorList>
    </citation>
    <scope>NUCLEOTIDE SEQUENCE [LARGE SCALE GENOMIC DNA]</scope>
    <source>
        <strain evidence="12">HyVt-74</strain>
    </source>
</reference>
<comment type="cofactor">
    <cofactor evidence="1">
        <name>FAD</name>
        <dbReference type="ChEBI" id="CHEBI:57692"/>
    </cofactor>
</comment>
<evidence type="ECO:0000256" key="7">
    <source>
        <dbReference type="ARBA" id="ARBA00023027"/>
    </source>
</evidence>
<comment type="subunit">
    <text evidence="8">Homodimer. Heterotetramer of two MnmE and two MnmG subunits.</text>
</comment>
<dbReference type="InterPro" id="IPR049312">
    <property type="entry name" value="GIDA_C_N"/>
</dbReference>
<feature type="domain" description="tRNA uridine 5-carboxymethylaminomethyl modification enzyme C-terminal N-terninal subdomain" evidence="11">
    <location>
        <begin position="461"/>
        <end position="534"/>
    </location>
</feature>
<accession>A0A7C5DAN5</accession>
<dbReference type="GO" id="GO:0030488">
    <property type="term" value="P:tRNA methylation"/>
    <property type="evidence" value="ECO:0007669"/>
    <property type="project" value="TreeGrafter"/>
</dbReference>
<gene>
    <name evidence="12" type="primary">mnmG</name>
    <name evidence="12" type="ORF">ENL19_01190</name>
</gene>
<keyword evidence="4" id="KW-0285">Flavoprotein</keyword>
<dbReference type="FunFam" id="3.50.50.60:FF:000002">
    <property type="entry name" value="tRNA uridine 5-carboxymethylaminomethyl modification enzyme MnmG"/>
    <property type="match status" value="1"/>
</dbReference>
<dbReference type="PROSITE" id="PS01280">
    <property type="entry name" value="GIDA_1"/>
    <property type="match status" value="1"/>
</dbReference>
<protein>
    <recommendedName>
        <fullName evidence="3">tRNA uridine 5-carboxymethylaminomethyl modification enzyme MnmG</fullName>
    </recommendedName>
    <alternativeName>
        <fullName evidence="9">Glucose-inhibited division protein A</fullName>
    </alternativeName>
</protein>
<evidence type="ECO:0000256" key="3">
    <source>
        <dbReference type="ARBA" id="ARBA00020461"/>
    </source>
</evidence>
<dbReference type="InterPro" id="IPR020595">
    <property type="entry name" value="MnmG-rel_CS"/>
</dbReference>
<dbReference type="SUPFAM" id="SSF51905">
    <property type="entry name" value="FAD/NAD(P)-binding domain"/>
    <property type="match status" value="1"/>
</dbReference>
<evidence type="ECO:0000256" key="8">
    <source>
        <dbReference type="ARBA" id="ARBA00025948"/>
    </source>
</evidence>
<evidence type="ECO:0000313" key="12">
    <source>
        <dbReference type="EMBL" id="HHE04658.1"/>
    </source>
</evidence>
<dbReference type="InterPro" id="IPR040131">
    <property type="entry name" value="MnmG_N"/>
</dbReference>
<evidence type="ECO:0000259" key="10">
    <source>
        <dbReference type="Pfam" id="PF01134"/>
    </source>
</evidence>
<evidence type="ECO:0000256" key="6">
    <source>
        <dbReference type="ARBA" id="ARBA00022827"/>
    </source>
</evidence>
<name>A0A7C5DAN5_UNCW3</name>
<proteinExistence type="inferred from homology"/>
<evidence type="ECO:0000256" key="9">
    <source>
        <dbReference type="ARBA" id="ARBA00031800"/>
    </source>
</evidence>
<feature type="domain" description="MnmG N-terminal" evidence="10">
    <location>
        <begin position="7"/>
        <end position="396"/>
    </location>
</feature>
<comment type="similarity">
    <text evidence="2">Belongs to the MnmG family.</text>
</comment>
<dbReference type="InterPro" id="IPR002218">
    <property type="entry name" value="MnmG-rel"/>
</dbReference>
<dbReference type="Proteomes" id="UP000886110">
    <property type="component" value="Unassembled WGS sequence"/>
</dbReference>
<dbReference type="GO" id="GO:0050660">
    <property type="term" value="F:flavin adenine dinucleotide binding"/>
    <property type="evidence" value="ECO:0007669"/>
    <property type="project" value="InterPro"/>
</dbReference>
<evidence type="ECO:0000256" key="5">
    <source>
        <dbReference type="ARBA" id="ARBA00022694"/>
    </source>
</evidence>
<dbReference type="EMBL" id="DRTB01000083">
    <property type="protein sequence ID" value="HHE04658.1"/>
    <property type="molecule type" value="Genomic_DNA"/>
</dbReference>
<dbReference type="PANTHER" id="PTHR11806:SF0">
    <property type="entry name" value="PROTEIN MTO1 HOMOLOG, MITOCHONDRIAL"/>
    <property type="match status" value="1"/>
</dbReference>
<keyword evidence="5" id="KW-0819">tRNA processing</keyword>
<comment type="caution">
    <text evidence="12">The sequence shown here is derived from an EMBL/GenBank/DDBJ whole genome shotgun (WGS) entry which is preliminary data.</text>
</comment>
<dbReference type="PANTHER" id="PTHR11806">
    <property type="entry name" value="GLUCOSE INHIBITED DIVISION PROTEIN A"/>
    <property type="match status" value="1"/>
</dbReference>
<dbReference type="Pfam" id="PF01134">
    <property type="entry name" value="GIDA"/>
    <property type="match status" value="1"/>
</dbReference>
<evidence type="ECO:0000256" key="1">
    <source>
        <dbReference type="ARBA" id="ARBA00001974"/>
    </source>
</evidence>
<dbReference type="InterPro" id="IPR036188">
    <property type="entry name" value="FAD/NAD-bd_sf"/>
</dbReference>
<keyword evidence="6" id="KW-0274">FAD</keyword>
<dbReference type="InterPro" id="IPR004416">
    <property type="entry name" value="MnmG"/>
</dbReference>
<dbReference type="Gene3D" id="3.50.50.60">
    <property type="entry name" value="FAD/NAD(P)-binding domain"/>
    <property type="match status" value="2"/>
</dbReference>
<dbReference type="NCBIfam" id="TIGR00136">
    <property type="entry name" value="mnmG_gidA"/>
    <property type="match status" value="1"/>
</dbReference>
<dbReference type="GO" id="GO:0002098">
    <property type="term" value="P:tRNA wobble uridine modification"/>
    <property type="evidence" value="ECO:0007669"/>
    <property type="project" value="InterPro"/>
</dbReference>
<sequence length="537" mass="59969">MPTDSFDVIVIGGGHAGSEAALASARMGAKTLLLTINMDTVAQMSCNPAIGGLAKGQLVREIDALGGQMAKVIDRHGIQFRMLNTNKGPAVQALRAQADKKGYQFEMKHILELQENLELKQNIAVEILAKDNRVKGVKTIRGNEYLAKCVIVTTGTFLRGLIHIGKYREKAGRIGELSAEHLSGSLEKLGFPLGRLKTGTPARVNRRSINFDVMTKQEGDPIIIPFSFSTEKIDRPQVSCYITYTNPETHRIIRDNLVVAPLYTGQIKGVGPRYCPSIEDKVVRFADREKHQIFVEPEGLNTEEMYLNGISSSLPEDIQTRFLRTIRGLEDVEIMKPGYAVEYDFVPPTELKATLETKRLPGLFLAGQINGTSGYEEAAAQGLMAGINAVLNIRNEPPLILDRSEAYIGVLIDDLITKGTKEPYRLFTSSAEYRLNLRHDNADLRLSEYGHIVGLLSDKDYQKAKERKELFNELLEKLKEKKKGGKSYFIILRQVGIKIDDLALEDKDIARYPDSVKKSVEIEVKYSGYIERQNEKI</sequence>
<dbReference type="PRINTS" id="PR00368">
    <property type="entry name" value="FADPNR"/>
</dbReference>
<dbReference type="PROSITE" id="PS01281">
    <property type="entry name" value="GIDA_2"/>
    <property type="match status" value="1"/>
</dbReference>
<dbReference type="AlphaFoldDB" id="A0A7C5DAN5"/>
<organism evidence="12">
    <name type="scientific">candidate division WOR-3 bacterium</name>
    <dbReference type="NCBI Taxonomy" id="2052148"/>
    <lineage>
        <taxon>Bacteria</taxon>
        <taxon>Bacteria division WOR-3</taxon>
    </lineage>
</organism>
<dbReference type="Gene3D" id="1.10.10.1800">
    <property type="entry name" value="tRNA uridine 5-carboxymethylaminomethyl modification enzyme MnmG/GidA"/>
    <property type="match status" value="1"/>
</dbReference>
<dbReference type="PRINTS" id="PR00411">
    <property type="entry name" value="PNDRDTASEI"/>
</dbReference>
<dbReference type="Pfam" id="PF21680">
    <property type="entry name" value="GIDA_C_1st"/>
    <property type="match status" value="1"/>
</dbReference>
<keyword evidence="7" id="KW-0520">NAD</keyword>
<dbReference type="GO" id="GO:0005829">
    <property type="term" value="C:cytosol"/>
    <property type="evidence" value="ECO:0007669"/>
    <property type="project" value="TreeGrafter"/>
</dbReference>